<dbReference type="PROSITE" id="PS00211">
    <property type="entry name" value="ABC_TRANSPORTER_1"/>
    <property type="match status" value="1"/>
</dbReference>
<proteinExistence type="inferred from homology"/>
<dbReference type="GO" id="GO:0005524">
    <property type="term" value="F:ATP binding"/>
    <property type="evidence" value="ECO:0007669"/>
    <property type="project" value="UniProtKB-KW"/>
</dbReference>
<dbReference type="Gene3D" id="3.40.50.300">
    <property type="entry name" value="P-loop containing nucleotide triphosphate hydrolases"/>
    <property type="match status" value="1"/>
</dbReference>
<evidence type="ECO:0000256" key="6">
    <source>
        <dbReference type="ARBA" id="ARBA00037066"/>
    </source>
</evidence>
<gene>
    <name evidence="8" type="ORF">SAMN04244579_01676</name>
</gene>
<dbReference type="AlphaFoldDB" id="A0A1H6SVL8"/>
<keyword evidence="4 8" id="KW-0067">ATP-binding</keyword>
<keyword evidence="3" id="KW-0547">Nucleotide-binding</keyword>
<dbReference type="RefSeq" id="WP_090898649.1">
    <property type="nucleotide sequence ID" value="NZ_FNYO01000016.1"/>
</dbReference>
<evidence type="ECO:0000256" key="2">
    <source>
        <dbReference type="ARBA" id="ARBA00022448"/>
    </source>
</evidence>
<evidence type="ECO:0000256" key="5">
    <source>
        <dbReference type="ARBA" id="ARBA00022967"/>
    </source>
</evidence>
<comment type="function">
    <text evidence="6">Part of the ABC transporter complex HmuTUV involved in hemin import. Responsible for energy coupling to the transport system.</text>
</comment>
<dbReference type="FunFam" id="3.40.50.300:FF:000134">
    <property type="entry name" value="Iron-enterobactin ABC transporter ATP-binding protein"/>
    <property type="match status" value="1"/>
</dbReference>
<dbReference type="PANTHER" id="PTHR42794">
    <property type="entry name" value="HEMIN IMPORT ATP-BINDING PROTEIN HMUV"/>
    <property type="match status" value="1"/>
</dbReference>
<reference evidence="8 9" key="1">
    <citation type="submission" date="2016-10" db="EMBL/GenBank/DDBJ databases">
        <authorList>
            <person name="de Groot N.N."/>
        </authorList>
    </citation>
    <scope>NUCLEOTIDE SEQUENCE [LARGE SCALE GENOMIC DNA]</scope>
    <source>
        <strain evidence="8 9">DSM 1041</strain>
    </source>
</reference>
<feature type="domain" description="ABC transporter" evidence="7">
    <location>
        <begin position="10"/>
        <end position="245"/>
    </location>
</feature>
<evidence type="ECO:0000313" key="8">
    <source>
        <dbReference type="EMBL" id="SEI69824.1"/>
    </source>
</evidence>
<evidence type="ECO:0000256" key="3">
    <source>
        <dbReference type="ARBA" id="ARBA00022741"/>
    </source>
</evidence>
<comment type="similarity">
    <text evidence="1">Belongs to the ABC transporter superfamily.</text>
</comment>
<dbReference type="InterPro" id="IPR027417">
    <property type="entry name" value="P-loop_NTPase"/>
</dbReference>
<dbReference type="GO" id="GO:0016887">
    <property type="term" value="F:ATP hydrolysis activity"/>
    <property type="evidence" value="ECO:0007669"/>
    <property type="project" value="InterPro"/>
</dbReference>
<evidence type="ECO:0000256" key="1">
    <source>
        <dbReference type="ARBA" id="ARBA00005417"/>
    </source>
</evidence>
<sequence length="260" mass="28310">MSAPASGPVLEARGLRYALGPRSILDDISLRVRPGDCIALLGANGAGKSTLLKILLGLLRPQAGEVLLDGTPLSGLGRREVARQLAYVPQSHTPSFPFTVTQIVGQGRLPFTGLGRALGADDWRAVNQALADMHIEHLAGRVYTELSGGERQRVLIARALAQQARLILLDEPITGLDYGHQRRLLDHLQRLAERGYGILATTHRPEHALESANRALVLHQGRLLADGAPREVIDAGLIDQLYQVKVRQIEVLPHRFFVPS</sequence>
<dbReference type="SUPFAM" id="SSF52540">
    <property type="entry name" value="P-loop containing nucleoside triphosphate hydrolases"/>
    <property type="match status" value="1"/>
</dbReference>
<dbReference type="STRING" id="170623.SAMN04244579_01676"/>
<evidence type="ECO:0000313" key="9">
    <source>
        <dbReference type="Proteomes" id="UP000199005"/>
    </source>
</evidence>
<dbReference type="Pfam" id="PF00005">
    <property type="entry name" value="ABC_tran"/>
    <property type="match status" value="1"/>
</dbReference>
<dbReference type="PANTHER" id="PTHR42794:SF1">
    <property type="entry name" value="HEMIN IMPORT ATP-BINDING PROTEIN HMUV"/>
    <property type="match status" value="1"/>
</dbReference>
<name>A0A1H6SVL8_9GAMM</name>
<dbReference type="CDD" id="cd03214">
    <property type="entry name" value="ABC_Iron-Siderophores_B12_Hemin"/>
    <property type="match status" value="1"/>
</dbReference>
<dbReference type="InterPro" id="IPR003439">
    <property type="entry name" value="ABC_transporter-like_ATP-bd"/>
</dbReference>
<protein>
    <submittedName>
        <fullName evidence="8">Iron complex transport system ATP-binding protein</fullName>
    </submittedName>
</protein>
<dbReference type="InterPro" id="IPR017871">
    <property type="entry name" value="ABC_transporter-like_CS"/>
</dbReference>
<organism evidence="8 9">
    <name type="scientific">Azotobacter beijerinckii</name>
    <dbReference type="NCBI Taxonomy" id="170623"/>
    <lineage>
        <taxon>Bacteria</taxon>
        <taxon>Pseudomonadati</taxon>
        <taxon>Pseudomonadota</taxon>
        <taxon>Gammaproteobacteria</taxon>
        <taxon>Pseudomonadales</taxon>
        <taxon>Pseudomonadaceae</taxon>
        <taxon>Azotobacter</taxon>
    </lineage>
</organism>
<dbReference type="Proteomes" id="UP000199005">
    <property type="component" value="Unassembled WGS sequence"/>
</dbReference>
<dbReference type="SMART" id="SM00382">
    <property type="entry name" value="AAA"/>
    <property type="match status" value="1"/>
</dbReference>
<keyword evidence="5" id="KW-1278">Translocase</keyword>
<dbReference type="PROSITE" id="PS50893">
    <property type="entry name" value="ABC_TRANSPORTER_2"/>
    <property type="match status" value="1"/>
</dbReference>
<evidence type="ECO:0000256" key="4">
    <source>
        <dbReference type="ARBA" id="ARBA00022840"/>
    </source>
</evidence>
<evidence type="ECO:0000259" key="7">
    <source>
        <dbReference type="PROSITE" id="PS50893"/>
    </source>
</evidence>
<keyword evidence="2" id="KW-0813">Transport</keyword>
<dbReference type="EMBL" id="FNYO01000016">
    <property type="protein sequence ID" value="SEI69824.1"/>
    <property type="molecule type" value="Genomic_DNA"/>
</dbReference>
<accession>A0A1H6SVL8</accession>
<dbReference type="InterPro" id="IPR003593">
    <property type="entry name" value="AAA+_ATPase"/>
</dbReference>